<name>A0AAW1AD87_9HYME</name>
<reference evidence="2 3" key="1">
    <citation type="submission" date="2024-05" db="EMBL/GenBank/DDBJ databases">
        <title>The nuclear and mitochondrial genome assemblies of Tetragonisca angustula (Apidae: Meliponini), a tiny yet remarkable pollinator in the Neotropics.</title>
        <authorList>
            <person name="Ferrari R."/>
            <person name="Ricardo P.C."/>
            <person name="Dias F.C."/>
            <person name="Araujo N.S."/>
            <person name="Soares D.O."/>
            <person name="Zhou Q.-S."/>
            <person name="Zhu C.-D."/>
            <person name="Coutinho L."/>
            <person name="Airas M.C."/>
            <person name="Batista T.M."/>
        </authorList>
    </citation>
    <scope>NUCLEOTIDE SEQUENCE [LARGE SCALE GENOMIC DNA]</scope>
    <source>
        <strain evidence="2">ASF017062</strain>
        <tissue evidence="2">Abdomen</tissue>
    </source>
</reference>
<evidence type="ECO:0000313" key="3">
    <source>
        <dbReference type="Proteomes" id="UP001432146"/>
    </source>
</evidence>
<proteinExistence type="predicted"/>
<evidence type="ECO:0000313" key="2">
    <source>
        <dbReference type="EMBL" id="KAK9307088.1"/>
    </source>
</evidence>
<dbReference type="EMBL" id="JAWNGG020000033">
    <property type="protein sequence ID" value="KAK9307088.1"/>
    <property type="molecule type" value="Genomic_DNA"/>
</dbReference>
<gene>
    <name evidence="2" type="ORF">QLX08_002425</name>
</gene>
<organism evidence="2 3">
    <name type="scientific">Tetragonisca angustula</name>
    <dbReference type="NCBI Taxonomy" id="166442"/>
    <lineage>
        <taxon>Eukaryota</taxon>
        <taxon>Metazoa</taxon>
        <taxon>Ecdysozoa</taxon>
        <taxon>Arthropoda</taxon>
        <taxon>Hexapoda</taxon>
        <taxon>Insecta</taxon>
        <taxon>Pterygota</taxon>
        <taxon>Neoptera</taxon>
        <taxon>Endopterygota</taxon>
        <taxon>Hymenoptera</taxon>
        <taxon>Apocrita</taxon>
        <taxon>Aculeata</taxon>
        <taxon>Apoidea</taxon>
        <taxon>Anthophila</taxon>
        <taxon>Apidae</taxon>
        <taxon>Tetragonisca</taxon>
    </lineage>
</organism>
<dbReference type="Proteomes" id="UP001432146">
    <property type="component" value="Unassembled WGS sequence"/>
</dbReference>
<comment type="caution">
    <text evidence="2">The sequence shown here is derived from an EMBL/GenBank/DDBJ whole genome shotgun (WGS) entry which is preliminary data.</text>
</comment>
<evidence type="ECO:0000256" key="1">
    <source>
        <dbReference type="SAM" id="MobiDB-lite"/>
    </source>
</evidence>
<protein>
    <submittedName>
        <fullName evidence="2">Uncharacterized protein</fullName>
    </submittedName>
</protein>
<keyword evidence="3" id="KW-1185">Reference proteome</keyword>
<accession>A0AAW1AD87</accession>
<feature type="region of interest" description="Disordered" evidence="1">
    <location>
        <begin position="11"/>
        <end position="46"/>
    </location>
</feature>
<sequence>MIKIKKIWKEQKCGNGTEKKIPRLNERKKNGKKMEETPYDQKEEKVTSFRKHFQRRRERWLIMLVQESDWHASVGRTYDHHWRSPSYMMPPQLPSNRPADIQHIRKNSQLRPSAHNVSSPFHSGLFC</sequence>
<dbReference type="AlphaFoldDB" id="A0AAW1AD87"/>